<dbReference type="Proteomes" id="UP000799772">
    <property type="component" value="Unassembled WGS sequence"/>
</dbReference>
<keyword evidence="9 10" id="KW-0687">Ribonucleoprotein</keyword>
<keyword evidence="7 10" id="KW-0698">rRNA processing</keyword>
<comment type="similarity">
    <text evidence="3 10">Belongs to the UTP25 family.</text>
</comment>
<comment type="subcellular location">
    <subcellularLocation>
        <location evidence="2 10">Nucleus</location>
        <location evidence="2 10">Nucleolus</location>
    </subcellularLocation>
</comment>
<feature type="region of interest" description="Disordered" evidence="11">
    <location>
        <begin position="1"/>
        <end position="134"/>
    </location>
</feature>
<reference evidence="14" key="1">
    <citation type="journal article" date="2020" name="Stud. Mycol.">
        <title>101 Dothideomycetes genomes: a test case for predicting lifestyles and emergence of pathogens.</title>
        <authorList>
            <person name="Haridas S."/>
            <person name="Albert R."/>
            <person name="Binder M."/>
            <person name="Bloem J."/>
            <person name="Labutti K."/>
            <person name="Salamov A."/>
            <person name="Andreopoulos B."/>
            <person name="Baker S."/>
            <person name="Barry K."/>
            <person name="Bills G."/>
            <person name="Bluhm B."/>
            <person name="Cannon C."/>
            <person name="Castanera R."/>
            <person name="Culley D."/>
            <person name="Daum C."/>
            <person name="Ezra D."/>
            <person name="Gonzalez J."/>
            <person name="Henrissat B."/>
            <person name="Kuo A."/>
            <person name="Liang C."/>
            <person name="Lipzen A."/>
            <person name="Lutzoni F."/>
            <person name="Magnuson J."/>
            <person name="Mondo S."/>
            <person name="Nolan M."/>
            <person name="Ohm R."/>
            <person name="Pangilinan J."/>
            <person name="Park H.-J."/>
            <person name="Ramirez L."/>
            <person name="Alfaro M."/>
            <person name="Sun H."/>
            <person name="Tritt A."/>
            <person name="Yoshinaga Y."/>
            <person name="Zwiers L.-H."/>
            <person name="Turgeon B."/>
            <person name="Goodwin S."/>
            <person name="Spatafora J."/>
            <person name="Crous P."/>
            <person name="Grigoriev I."/>
        </authorList>
    </citation>
    <scope>NUCLEOTIDE SEQUENCE</scope>
    <source>
        <strain evidence="14">CBS 133067</strain>
    </source>
</reference>
<evidence type="ECO:0000256" key="8">
    <source>
        <dbReference type="ARBA" id="ARBA00023242"/>
    </source>
</evidence>
<dbReference type="Pfam" id="PF06862">
    <property type="entry name" value="Utp25_C"/>
    <property type="match status" value="1"/>
</dbReference>
<dbReference type="FunFam" id="3.40.50.300:FF:002356">
    <property type="entry name" value="U3 small nucleolar RNA-associated protein 25"/>
    <property type="match status" value="1"/>
</dbReference>
<dbReference type="PANTHER" id="PTHR12933:SF0">
    <property type="entry name" value="U3 SMALL NUCLEOLAR RNA-ASSOCIATED PROTEIN 25 HOMOLOG"/>
    <property type="match status" value="1"/>
</dbReference>
<gene>
    <name evidence="14" type="ORF">NA57DRAFT_65180</name>
</gene>
<dbReference type="InterPro" id="IPR027417">
    <property type="entry name" value="P-loop_NTPase"/>
</dbReference>
<sequence>MLTHARGSSDGSGQEDSQSESNSIGSSSDDDDEEPPRFQSYNLLLQSFQSQQKEDRPAKKRRRLNDERDEDIKEITHSTAQDAVEEDGPEEDGSASDESVAEAGADESVADEEDFEAAASEDEEDISDPFDYHFGETDEKTMKQRINAAEEGDWDMRRVGFPGLANCIISQPRQDEGNNEMKRTVKSPKEILGLKRRLISPIQGLMPEFDSLQQALAPNIFEYRDILFGARKVANAEGLRNLACLHALNHVMKRRDRVLKNNARLSKDQGDVDSDIRDQGFTRPKILFLLETRQSCARYIDTITALSEPEQQENKKRFLDSFSSSEQRFGEDKPEDFRELFEGNDDNAFRLGIKFTRKTLKFFSKFYASDMIFASPLGLRRAIGAMNEEEEAKKRDYDFLSSIEVVILDQTDAMLMQNWEHVEYIFEHLNQQPKDSHDTDFSRVRHWYLDGNAKFLRQTIVFSAFLTPSLNALSSRHMRNIAGKIKFQPRYSGAIAAIDFPFEIKQSFSRFFPASHTADPDARFTYFTSTIVPLLLRFPKPSNGSGLGALIFVPSYFDFVRLRNYFSTSTETTNISFGAISEYTPPSDVRRARAHFMSGRHSALLYTERAHHFRRYRLKGVKRVIMYSLPENPTFYHEIVGGFLGDSALDGKVREGEASVRVVFSRFDAMKLERVVGSKRVQAMVSEKTEGDTFDFV</sequence>
<dbReference type="OrthoDB" id="10264378at2759"/>
<dbReference type="GO" id="GO:0019843">
    <property type="term" value="F:rRNA binding"/>
    <property type="evidence" value="ECO:0007669"/>
    <property type="project" value="TreeGrafter"/>
</dbReference>
<dbReference type="EMBL" id="ML978124">
    <property type="protein sequence ID" value="KAF2100792.1"/>
    <property type="molecule type" value="Genomic_DNA"/>
</dbReference>
<feature type="compositionally biased region" description="Low complexity" evidence="11">
    <location>
        <begin position="8"/>
        <end position="27"/>
    </location>
</feature>
<evidence type="ECO:0000313" key="15">
    <source>
        <dbReference type="Proteomes" id="UP000799772"/>
    </source>
</evidence>
<comment type="caution">
    <text evidence="14">The sequence shown here is derived from an EMBL/GenBank/DDBJ whole genome shotgun (WGS) entry which is preliminary data.</text>
</comment>
<evidence type="ECO:0000256" key="2">
    <source>
        <dbReference type="ARBA" id="ARBA00004604"/>
    </source>
</evidence>
<dbReference type="GO" id="GO:0000462">
    <property type="term" value="P:maturation of SSU-rRNA from tricistronic rRNA transcript (SSU-rRNA, 5.8S rRNA, LSU-rRNA)"/>
    <property type="evidence" value="ECO:0007669"/>
    <property type="project" value="TreeGrafter"/>
</dbReference>
<evidence type="ECO:0000313" key="14">
    <source>
        <dbReference type="EMBL" id="KAF2100792.1"/>
    </source>
</evidence>
<evidence type="ECO:0000256" key="1">
    <source>
        <dbReference type="ARBA" id="ARBA00002883"/>
    </source>
</evidence>
<dbReference type="InterPro" id="IPR053939">
    <property type="entry name" value="UTP25_C"/>
</dbReference>
<evidence type="ECO:0000256" key="9">
    <source>
        <dbReference type="ARBA" id="ARBA00023274"/>
    </source>
</evidence>
<dbReference type="GO" id="GO:0034511">
    <property type="term" value="F:U3 snoRNA binding"/>
    <property type="evidence" value="ECO:0007669"/>
    <property type="project" value="InterPro"/>
</dbReference>
<feature type="compositionally biased region" description="Acidic residues" evidence="11">
    <location>
        <begin position="104"/>
        <end position="128"/>
    </location>
</feature>
<evidence type="ECO:0000256" key="6">
    <source>
        <dbReference type="ARBA" id="ARBA00022517"/>
    </source>
</evidence>
<organism evidence="14 15">
    <name type="scientific">Rhizodiscina lignyota</name>
    <dbReference type="NCBI Taxonomy" id="1504668"/>
    <lineage>
        <taxon>Eukaryota</taxon>
        <taxon>Fungi</taxon>
        <taxon>Dikarya</taxon>
        <taxon>Ascomycota</taxon>
        <taxon>Pezizomycotina</taxon>
        <taxon>Dothideomycetes</taxon>
        <taxon>Pleosporomycetidae</taxon>
        <taxon>Aulographales</taxon>
        <taxon>Rhizodiscinaceae</taxon>
        <taxon>Rhizodiscina</taxon>
    </lineage>
</organism>
<feature type="compositionally biased region" description="Acidic residues" evidence="11">
    <location>
        <begin position="83"/>
        <end position="95"/>
    </location>
</feature>
<keyword evidence="15" id="KW-1185">Reference proteome</keyword>
<dbReference type="InterPro" id="IPR053940">
    <property type="entry name" value="UTP25_NTPase-like"/>
</dbReference>
<dbReference type="InterPro" id="IPR010678">
    <property type="entry name" value="UTP25"/>
</dbReference>
<dbReference type="Gene3D" id="3.40.50.300">
    <property type="entry name" value="P-loop containing nucleotide triphosphate hydrolases"/>
    <property type="match status" value="1"/>
</dbReference>
<comment type="subunit">
    <text evidence="4 10">Component of the ribosomal small subunit (SSU) processome composed of at least 40 protein subunits and snoRNA U3.</text>
</comment>
<keyword evidence="6 10" id="KW-0690">Ribosome biogenesis</keyword>
<evidence type="ECO:0000256" key="3">
    <source>
        <dbReference type="ARBA" id="ARBA00009223"/>
    </source>
</evidence>
<dbReference type="AlphaFoldDB" id="A0A9P4IJH9"/>
<evidence type="ECO:0000256" key="4">
    <source>
        <dbReference type="ARBA" id="ARBA00011192"/>
    </source>
</evidence>
<comment type="function">
    <text evidence="1 10">DEAD-box RNA helicase-like protein required for pre-18S rRNA processing, specifically at sites A0, A1, and A2.</text>
</comment>
<evidence type="ECO:0000256" key="7">
    <source>
        <dbReference type="ARBA" id="ARBA00022552"/>
    </source>
</evidence>
<evidence type="ECO:0000259" key="13">
    <source>
        <dbReference type="Pfam" id="PF22916"/>
    </source>
</evidence>
<accession>A0A9P4IJH9</accession>
<dbReference type="PANTHER" id="PTHR12933">
    <property type="entry name" value="ORF PROTEIN-RELATED"/>
    <property type="match status" value="1"/>
</dbReference>
<evidence type="ECO:0000256" key="5">
    <source>
        <dbReference type="ARBA" id="ARBA00015422"/>
    </source>
</evidence>
<feature type="compositionally biased region" description="Basic and acidic residues" evidence="11">
    <location>
        <begin position="64"/>
        <end position="76"/>
    </location>
</feature>
<feature type="domain" description="UTP25 NTP hydrolase-like" evidence="13">
    <location>
        <begin position="223"/>
        <end position="485"/>
    </location>
</feature>
<evidence type="ECO:0000256" key="11">
    <source>
        <dbReference type="SAM" id="MobiDB-lite"/>
    </source>
</evidence>
<dbReference type="Pfam" id="PF22916">
    <property type="entry name" value="UTP25_NTPase-like"/>
    <property type="match status" value="1"/>
</dbReference>
<dbReference type="GO" id="GO:0032040">
    <property type="term" value="C:small-subunit processome"/>
    <property type="evidence" value="ECO:0007669"/>
    <property type="project" value="TreeGrafter"/>
</dbReference>
<proteinExistence type="inferred from homology"/>
<keyword evidence="8 10" id="KW-0539">Nucleus</keyword>
<protein>
    <recommendedName>
        <fullName evidence="5 10">U3 small nucleolar RNA-associated protein 25</fullName>
        <shortName evidence="10">U3 snoRNA-associated protein 25</shortName>
    </recommendedName>
</protein>
<evidence type="ECO:0000256" key="10">
    <source>
        <dbReference type="RuleBase" id="RU365070"/>
    </source>
</evidence>
<feature type="compositionally biased region" description="Polar residues" evidence="11">
    <location>
        <begin position="39"/>
        <end position="51"/>
    </location>
</feature>
<name>A0A9P4IJH9_9PEZI</name>
<evidence type="ECO:0000259" key="12">
    <source>
        <dbReference type="Pfam" id="PF06862"/>
    </source>
</evidence>
<feature type="domain" description="UTP25 C-terminal" evidence="12">
    <location>
        <begin position="501"/>
        <end position="690"/>
    </location>
</feature>